<organism evidence="2 3">
    <name type="scientific">Tetradesmus obliquus</name>
    <name type="common">Green alga</name>
    <name type="synonym">Acutodesmus obliquus</name>
    <dbReference type="NCBI Taxonomy" id="3088"/>
    <lineage>
        <taxon>Eukaryota</taxon>
        <taxon>Viridiplantae</taxon>
        <taxon>Chlorophyta</taxon>
        <taxon>core chlorophytes</taxon>
        <taxon>Chlorophyceae</taxon>
        <taxon>CS clade</taxon>
        <taxon>Sphaeropleales</taxon>
        <taxon>Scenedesmaceae</taxon>
        <taxon>Tetradesmus</taxon>
    </lineage>
</organism>
<proteinExistence type="predicted"/>
<feature type="chain" id="PRO_5045387481" evidence="1">
    <location>
        <begin position="23"/>
        <end position="316"/>
    </location>
</feature>
<gene>
    <name evidence="2" type="ORF">OEZ85_003675</name>
</gene>
<evidence type="ECO:0000313" key="3">
    <source>
        <dbReference type="Proteomes" id="UP001244341"/>
    </source>
</evidence>
<evidence type="ECO:0000313" key="2">
    <source>
        <dbReference type="EMBL" id="WIA19012.1"/>
    </source>
</evidence>
<reference evidence="2 3" key="1">
    <citation type="submission" date="2023-05" db="EMBL/GenBank/DDBJ databases">
        <title>A 100% complete, gapless, phased diploid assembly of the Scenedesmus obliquus UTEX 3031 genome.</title>
        <authorList>
            <person name="Biondi T.C."/>
            <person name="Hanschen E.R."/>
            <person name="Kwon T."/>
            <person name="Eng W."/>
            <person name="Kruse C.P.S."/>
            <person name="Koehler S.I."/>
            <person name="Kunde Y."/>
            <person name="Gleasner C.D."/>
            <person name="You Mak K.T."/>
            <person name="Polle J."/>
            <person name="Hovde B.T."/>
            <person name="Starkenburg S.R."/>
        </authorList>
    </citation>
    <scope>NUCLEOTIDE SEQUENCE [LARGE SCALE GENOMIC DNA]</scope>
    <source>
        <strain evidence="2 3">DOE0152z</strain>
    </source>
</reference>
<protein>
    <submittedName>
        <fullName evidence="2">Uncharacterized protein</fullName>
    </submittedName>
</protein>
<accession>A0ABY8UC20</accession>
<keyword evidence="3" id="KW-1185">Reference proteome</keyword>
<dbReference type="Proteomes" id="UP001244341">
    <property type="component" value="Chromosome 10b"/>
</dbReference>
<evidence type="ECO:0000256" key="1">
    <source>
        <dbReference type="SAM" id="SignalP"/>
    </source>
</evidence>
<sequence>MKTSYILLLALLGVSALSLASAHSGKGADSRPPVIIKVNETGIVTLDAVNTALNQTFNRIKRSWSKGNKTTRAPFTMPALTAFLDVDAEWLSAKKGLNVTLLSADAFQVTATRWTKITFVSYLASTTNGTNVTGIVTVVLPKSSWIKAASEEDEVEAATFKGDDDKKNITKPDWNKDDKNITKPIWDDKKNITKPTKPAKPFTSMVQKIIAANETTATVTVAEINGEANKGIPKIATFGAKANLKTISSAAASKFSWATVSFNASVSDTSFTVTIPADTKKNTAWVVVAVTGISKTNETTQGTVSVRITRAKATKN</sequence>
<dbReference type="EMBL" id="CP126217">
    <property type="protein sequence ID" value="WIA19012.1"/>
    <property type="molecule type" value="Genomic_DNA"/>
</dbReference>
<keyword evidence="1" id="KW-0732">Signal</keyword>
<name>A0ABY8UC20_TETOB</name>
<feature type="signal peptide" evidence="1">
    <location>
        <begin position="1"/>
        <end position="22"/>
    </location>
</feature>